<dbReference type="GO" id="GO:0016791">
    <property type="term" value="F:phosphatase activity"/>
    <property type="evidence" value="ECO:0007669"/>
    <property type="project" value="UniProtKB-ARBA"/>
</dbReference>
<dbReference type="InterPro" id="IPR036412">
    <property type="entry name" value="HAD-like_sf"/>
</dbReference>
<organism evidence="1 2">
    <name type="scientific">Paenibacillus oceani</name>
    <dbReference type="NCBI Taxonomy" id="2772510"/>
    <lineage>
        <taxon>Bacteria</taxon>
        <taxon>Bacillati</taxon>
        <taxon>Bacillota</taxon>
        <taxon>Bacilli</taxon>
        <taxon>Bacillales</taxon>
        <taxon>Paenibacillaceae</taxon>
        <taxon>Paenibacillus</taxon>
    </lineage>
</organism>
<dbReference type="PANTHER" id="PTHR10000:SF8">
    <property type="entry name" value="HAD SUPERFAMILY HYDROLASE-LIKE, TYPE 3"/>
    <property type="match status" value="1"/>
</dbReference>
<dbReference type="SUPFAM" id="SSF56784">
    <property type="entry name" value="HAD-like"/>
    <property type="match status" value="1"/>
</dbReference>
<dbReference type="GO" id="GO:0000287">
    <property type="term" value="F:magnesium ion binding"/>
    <property type="evidence" value="ECO:0007669"/>
    <property type="project" value="TreeGrafter"/>
</dbReference>
<accession>A0A927CD45</accession>
<dbReference type="AlphaFoldDB" id="A0A927CD45"/>
<dbReference type="NCBIfam" id="TIGR00099">
    <property type="entry name" value="Cof-subfamily"/>
    <property type="match status" value="1"/>
</dbReference>
<reference evidence="1" key="1">
    <citation type="submission" date="2020-09" db="EMBL/GenBank/DDBJ databases">
        <title>A novel bacterium of genus Paenibacillus, isolated from South China Sea.</title>
        <authorList>
            <person name="Huang H."/>
            <person name="Mo K."/>
            <person name="Hu Y."/>
        </authorList>
    </citation>
    <scope>NUCLEOTIDE SEQUENCE</scope>
    <source>
        <strain evidence="1">IB182363</strain>
    </source>
</reference>
<dbReference type="Gene3D" id="3.40.50.1000">
    <property type="entry name" value="HAD superfamily/HAD-like"/>
    <property type="match status" value="1"/>
</dbReference>
<dbReference type="SFLD" id="SFLDS00003">
    <property type="entry name" value="Haloacid_Dehalogenase"/>
    <property type="match status" value="1"/>
</dbReference>
<evidence type="ECO:0000313" key="2">
    <source>
        <dbReference type="Proteomes" id="UP000639396"/>
    </source>
</evidence>
<dbReference type="Pfam" id="PF08282">
    <property type="entry name" value="Hydrolase_3"/>
    <property type="match status" value="1"/>
</dbReference>
<dbReference type="InterPro" id="IPR023214">
    <property type="entry name" value="HAD_sf"/>
</dbReference>
<dbReference type="CDD" id="cd07516">
    <property type="entry name" value="HAD_Pase"/>
    <property type="match status" value="1"/>
</dbReference>
<proteinExistence type="predicted"/>
<keyword evidence="2" id="KW-1185">Reference proteome</keyword>
<dbReference type="InterPro" id="IPR006379">
    <property type="entry name" value="HAD-SF_hydro_IIB"/>
</dbReference>
<dbReference type="RefSeq" id="WP_190931479.1">
    <property type="nucleotide sequence ID" value="NZ_JACXJA010000048.1"/>
</dbReference>
<name>A0A927CD45_9BACL</name>
<dbReference type="NCBIfam" id="TIGR01484">
    <property type="entry name" value="HAD-SF-IIB"/>
    <property type="match status" value="1"/>
</dbReference>
<dbReference type="PANTHER" id="PTHR10000">
    <property type="entry name" value="PHOSPHOSERINE PHOSPHATASE"/>
    <property type="match status" value="1"/>
</dbReference>
<keyword evidence="1" id="KW-0378">Hydrolase</keyword>
<dbReference type="Gene3D" id="3.30.1240.10">
    <property type="match status" value="1"/>
</dbReference>
<dbReference type="SFLD" id="SFLDG01140">
    <property type="entry name" value="C2.B:_Phosphomannomutase_and_P"/>
    <property type="match status" value="1"/>
</dbReference>
<dbReference type="InterPro" id="IPR000150">
    <property type="entry name" value="Cof"/>
</dbReference>
<dbReference type="GO" id="GO:0005829">
    <property type="term" value="C:cytosol"/>
    <property type="evidence" value="ECO:0007669"/>
    <property type="project" value="TreeGrafter"/>
</dbReference>
<sequence>MSSIRLIVSDLDGTLLSPDHKLAPEVASSIRTFVRKGGYFTIATGRPLLTARRVIEQLGIEIPVILCNGAVLAARGRILEQNGYEASLTAELLVAAHEAGLNVLQFRDERIGVFGRTPAIVTFEHKEQVACTLLSSADEGWRQGELDKVILLGDIRLSTQLWKRWEPLLGDRIAALQSESDYLELIPARIDKGTALRKVAYVLGVELADVLAIGNQLNDLAMLKTAGVGIAVANSPDELKAAADYVTRSPYGEGVVEAIGRFGQ</sequence>
<dbReference type="EMBL" id="JACXJA010000048">
    <property type="protein sequence ID" value="MBD2865859.1"/>
    <property type="molecule type" value="Genomic_DNA"/>
</dbReference>
<dbReference type="Proteomes" id="UP000639396">
    <property type="component" value="Unassembled WGS sequence"/>
</dbReference>
<protein>
    <submittedName>
        <fullName evidence="1">HAD family hydrolase</fullName>
    </submittedName>
</protein>
<gene>
    <name evidence="1" type="ORF">IDH45_28140</name>
</gene>
<dbReference type="PROSITE" id="PS01228">
    <property type="entry name" value="COF_1"/>
    <property type="match status" value="1"/>
</dbReference>
<evidence type="ECO:0000313" key="1">
    <source>
        <dbReference type="EMBL" id="MBD2865859.1"/>
    </source>
</evidence>
<comment type="caution">
    <text evidence="1">The sequence shown here is derived from an EMBL/GenBank/DDBJ whole genome shotgun (WGS) entry which is preliminary data.</text>
</comment>